<dbReference type="GO" id="GO:0008684">
    <property type="term" value="F:2-oxopent-4-enoate hydratase activity"/>
    <property type="evidence" value="ECO:0007669"/>
    <property type="project" value="TreeGrafter"/>
</dbReference>
<dbReference type="InterPro" id="IPR050772">
    <property type="entry name" value="Hydratase-Decarb/MhpD_sf"/>
</dbReference>
<dbReference type="Gene3D" id="3.90.850.10">
    <property type="entry name" value="Fumarylacetoacetase-like, C-terminal domain"/>
    <property type="match status" value="1"/>
</dbReference>
<dbReference type="AlphaFoldDB" id="A0A418NRX8"/>
<evidence type="ECO:0000313" key="1">
    <source>
        <dbReference type="EMBL" id="RIV85816.1"/>
    </source>
</evidence>
<dbReference type="SUPFAM" id="SSF56529">
    <property type="entry name" value="FAH"/>
    <property type="match status" value="1"/>
</dbReference>
<gene>
    <name evidence="1" type="ORF">D2V07_10860</name>
</gene>
<name>A0A418NRX8_9SPHN</name>
<protein>
    <submittedName>
        <fullName evidence="1">2-keto-4-pentenoate hydratase</fullName>
    </submittedName>
</protein>
<dbReference type="EMBL" id="QXFL01000004">
    <property type="protein sequence ID" value="RIV85816.1"/>
    <property type="molecule type" value="Genomic_DNA"/>
</dbReference>
<dbReference type="Proteomes" id="UP000286576">
    <property type="component" value="Unassembled WGS sequence"/>
</dbReference>
<dbReference type="GO" id="GO:0005737">
    <property type="term" value="C:cytoplasm"/>
    <property type="evidence" value="ECO:0007669"/>
    <property type="project" value="TreeGrafter"/>
</dbReference>
<proteinExistence type="predicted"/>
<dbReference type="PANTHER" id="PTHR30143">
    <property type="entry name" value="ACID HYDRATASE"/>
    <property type="match status" value="1"/>
</dbReference>
<organism evidence="1 2">
    <name type="scientific">Aurantiacibacter zhengii</name>
    <dbReference type="NCBI Taxonomy" id="2307003"/>
    <lineage>
        <taxon>Bacteria</taxon>
        <taxon>Pseudomonadati</taxon>
        <taxon>Pseudomonadota</taxon>
        <taxon>Alphaproteobacteria</taxon>
        <taxon>Sphingomonadales</taxon>
        <taxon>Erythrobacteraceae</taxon>
        <taxon>Aurantiacibacter</taxon>
    </lineage>
</organism>
<comment type="caution">
    <text evidence="1">The sequence shown here is derived from an EMBL/GenBank/DDBJ whole genome shotgun (WGS) entry which is preliminary data.</text>
</comment>
<sequence length="260" mass="27453">METKMDGNSLPAEHRAISAKLVRARASGRALPGPPGGLPDTLEAAYRLQDYSIGQWDDQVAGWKVGGVPAAYLDRFDEKYLAGPIFAMSVRRADGSGPTAMPVFASGFAAIEPEFVFRLGAAPEADRMYIGAEIASSPIPAINDYGPTAVITDFGNNNGLLIGPEVTNWRARREPVVVRAIVDGKLAGERTVDNFPRDALDALAFLRGLADERGHALQSGTFVSTGAITGVHEAPVGATSSLDFGDLGSIELELVSAEVQ</sequence>
<evidence type="ECO:0000313" key="2">
    <source>
        <dbReference type="Proteomes" id="UP000286576"/>
    </source>
</evidence>
<reference evidence="1 2" key="1">
    <citation type="submission" date="2018-08" db="EMBL/GenBank/DDBJ databases">
        <title>Erythrobacter zhengii sp.nov., a bacterium isolated from deep-sea sediment.</title>
        <authorList>
            <person name="Fang C."/>
            <person name="Wu Y.-H."/>
            <person name="Sun C."/>
            <person name="Wang H."/>
            <person name="Cheng H."/>
            <person name="Meng F.-X."/>
            <person name="Wang C.-S."/>
            <person name="Xu X.-W."/>
        </authorList>
    </citation>
    <scope>NUCLEOTIDE SEQUENCE [LARGE SCALE GENOMIC DNA]</scope>
    <source>
        <strain evidence="1 2">V18</strain>
    </source>
</reference>
<keyword evidence="2" id="KW-1185">Reference proteome</keyword>
<dbReference type="InterPro" id="IPR036663">
    <property type="entry name" value="Fumarylacetoacetase_C_sf"/>
</dbReference>
<accession>A0A418NRX8</accession>
<dbReference type="PANTHER" id="PTHR30143:SF0">
    <property type="entry name" value="2-KETO-4-PENTENOATE HYDRATASE"/>
    <property type="match status" value="1"/>
</dbReference>